<name>A0A7G5H6M9_9BACT</name>
<dbReference type="KEGG" id="sfol:H3H32_18695"/>
<dbReference type="EMBL" id="CP059732">
    <property type="protein sequence ID" value="QMW06771.1"/>
    <property type="molecule type" value="Genomic_DNA"/>
</dbReference>
<reference evidence="1 2" key="1">
    <citation type="submission" date="2020-07" db="EMBL/GenBank/DDBJ databases">
        <title>Spirosoma foliorum sp. nov., isolated from the leaves on the Nejang mountain Korea, Republic of.</title>
        <authorList>
            <person name="Ho H."/>
            <person name="Lee Y.-J."/>
            <person name="Nurcahyanto D.-A."/>
            <person name="Kim S.-G."/>
        </authorList>
    </citation>
    <scope>NUCLEOTIDE SEQUENCE [LARGE SCALE GENOMIC DNA]</scope>
    <source>
        <strain evidence="1 2">PL0136</strain>
    </source>
</reference>
<organism evidence="1 2">
    <name type="scientific">Spirosoma foliorum</name>
    <dbReference type="NCBI Taxonomy" id="2710596"/>
    <lineage>
        <taxon>Bacteria</taxon>
        <taxon>Pseudomonadati</taxon>
        <taxon>Bacteroidota</taxon>
        <taxon>Cytophagia</taxon>
        <taxon>Cytophagales</taxon>
        <taxon>Cytophagaceae</taxon>
        <taxon>Spirosoma</taxon>
    </lineage>
</organism>
<protein>
    <submittedName>
        <fullName evidence="1">Uncharacterized protein</fullName>
    </submittedName>
</protein>
<sequence>MDTELIKQKIIAETTALMPLKVDNEDVVLYKFRHIQSLVIDLTGSVAGESEPYSKAFTLMQSAINEEYKQFSESVSYEEKEQALILLKHKAAEVCELLQAG</sequence>
<evidence type="ECO:0000313" key="1">
    <source>
        <dbReference type="EMBL" id="QMW06771.1"/>
    </source>
</evidence>
<accession>A0A7G5H6M9</accession>
<dbReference type="Proteomes" id="UP000515369">
    <property type="component" value="Chromosome"/>
</dbReference>
<dbReference type="RefSeq" id="WP_182464164.1">
    <property type="nucleotide sequence ID" value="NZ_CP059732.1"/>
</dbReference>
<proteinExistence type="predicted"/>
<keyword evidence="2" id="KW-1185">Reference proteome</keyword>
<gene>
    <name evidence="1" type="ORF">H3H32_18695</name>
</gene>
<evidence type="ECO:0000313" key="2">
    <source>
        <dbReference type="Proteomes" id="UP000515369"/>
    </source>
</evidence>
<dbReference type="AlphaFoldDB" id="A0A7G5H6M9"/>